<proteinExistence type="predicted"/>
<feature type="region of interest" description="Disordered" evidence="1">
    <location>
        <begin position="1"/>
        <end position="23"/>
    </location>
</feature>
<gene>
    <name evidence="2" type="ORF">TNCT_411491</name>
</gene>
<protein>
    <submittedName>
        <fullName evidence="2">Uncharacterized protein</fullName>
    </submittedName>
</protein>
<accession>A0A8X6H9E6</accession>
<reference evidence="2" key="1">
    <citation type="submission" date="2020-07" db="EMBL/GenBank/DDBJ databases">
        <title>Multicomponent nature underlies the extraordinary mechanical properties of spider dragline silk.</title>
        <authorList>
            <person name="Kono N."/>
            <person name="Nakamura H."/>
            <person name="Mori M."/>
            <person name="Yoshida Y."/>
            <person name="Ohtoshi R."/>
            <person name="Malay A.D."/>
            <person name="Moran D.A.P."/>
            <person name="Tomita M."/>
            <person name="Numata K."/>
            <person name="Arakawa K."/>
        </authorList>
    </citation>
    <scope>NUCLEOTIDE SEQUENCE</scope>
</reference>
<dbReference type="AlphaFoldDB" id="A0A8X6H9E6"/>
<comment type="caution">
    <text evidence="2">The sequence shown here is derived from an EMBL/GenBank/DDBJ whole genome shotgun (WGS) entry which is preliminary data.</text>
</comment>
<keyword evidence="3" id="KW-1185">Reference proteome</keyword>
<sequence length="89" mass="9569">MRNNKVANVKVERSGGEAGLEVSEKSGLHPLLTPGITVSSGGATVTFFSKWNKKRGAPRFGGWRIGNLSSFVTVSARKGLRDLAKRRQG</sequence>
<organism evidence="2 3">
    <name type="scientific">Trichonephila clavata</name>
    <name type="common">Joro spider</name>
    <name type="synonym">Nephila clavata</name>
    <dbReference type="NCBI Taxonomy" id="2740835"/>
    <lineage>
        <taxon>Eukaryota</taxon>
        <taxon>Metazoa</taxon>
        <taxon>Ecdysozoa</taxon>
        <taxon>Arthropoda</taxon>
        <taxon>Chelicerata</taxon>
        <taxon>Arachnida</taxon>
        <taxon>Araneae</taxon>
        <taxon>Araneomorphae</taxon>
        <taxon>Entelegynae</taxon>
        <taxon>Araneoidea</taxon>
        <taxon>Nephilidae</taxon>
        <taxon>Trichonephila</taxon>
    </lineage>
</organism>
<evidence type="ECO:0000313" key="3">
    <source>
        <dbReference type="Proteomes" id="UP000887116"/>
    </source>
</evidence>
<name>A0A8X6H9E6_TRICU</name>
<evidence type="ECO:0000313" key="2">
    <source>
        <dbReference type="EMBL" id="GFR17720.1"/>
    </source>
</evidence>
<dbReference type="Proteomes" id="UP000887116">
    <property type="component" value="Unassembled WGS sequence"/>
</dbReference>
<dbReference type="EMBL" id="BMAO01017685">
    <property type="protein sequence ID" value="GFR17720.1"/>
    <property type="molecule type" value="Genomic_DNA"/>
</dbReference>
<evidence type="ECO:0000256" key="1">
    <source>
        <dbReference type="SAM" id="MobiDB-lite"/>
    </source>
</evidence>